<dbReference type="InterPro" id="IPR002213">
    <property type="entry name" value="UDP_glucos_trans"/>
</dbReference>
<dbReference type="Proteomes" id="UP001152795">
    <property type="component" value="Unassembled WGS sequence"/>
</dbReference>
<dbReference type="SUPFAM" id="SSF53756">
    <property type="entry name" value="UDP-Glycosyltransferase/glycogen phosphorylase"/>
    <property type="match status" value="2"/>
</dbReference>
<comment type="caution">
    <text evidence="4">The sequence shown here is derived from an EMBL/GenBank/DDBJ whole genome shotgun (WGS) entry which is preliminary data.</text>
</comment>
<dbReference type="CDD" id="cd03784">
    <property type="entry name" value="GT1_Gtf-like"/>
    <property type="match status" value="2"/>
</dbReference>
<dbReference type="EMBL" id="CACRXK020007810">
    <property type="protein sequence ID" value="CAB4013231.1"/>
    <property type="molecule type" value="Genomic_DNA"/>
</dbReference>
<sequence>NAKANSKFRDAASARRTHGIALIPHDFALEQSRPLGANIKVIGAISPEPARKLPEYWDKSMSENKVVVVVSFGTILSDYPINLAQSIADELSQVSAAVLWKYSGTLPKNLGKNLKIIPWIPRNECSFNDILGHSSTKVFVTHGGLNGFQESVYHGIPMVVVPMTGDQPRQADLVRYKELGVAIEWKSINANGKVLRNAINEVLENRPPARKVQIGLNMHYIMMYASLFISYYVCAAVFFVLVGERYDYSFPVIHGQLCDYILYVELYVTNPELEHLWEKNAKANSKFRDAATARRTHGIALIPHDFALEQSRPLGANIKVIGAISPEPARKLPEYLDKYMSENKVVVVVSFGTIFSDYPINLAQSIADELSQVPAAVLWKYSGTLPKNLGKNLKIIPWIPRNECSFNDILGHSSTKVFVTHGGLNGFQESVYHGIPMVVIPMAGDQPRQADLVRYKELGVAIEWKSINANGKVLRNAINEVLGNKVYKENIKRLSTIMRDRKQTPSQEGADWIEYALRHDGALHLTSEAIDLPEYKLHMFDVFIFLLVVVCLVIYLLLRLCCCIFRACRRKMEVN</sequence>
<dbReference type="AlphaFoldDB" id="A0A7D9EPQ8"/>
<dbReference type="PANTHER" id="PTHR48043:SF145">
    <property type="entry name" value="FI06409P-RELATED"/>
    <property type="match status" value="1"/>
</dbReference>
<evidence type="ECO:0000256" key="2">
    <source>
        <dbReference type="ARBA" id="ARBA00022676"/>
    </source>
</evidence>
<evidence type="ECO:0000313" key="4">
    <source>
        <dbReference type="EMBL" id="CAB4013231.1"/>
    </source>
</evidence>
<dbReference type="Pfam" id="PF00201">
    <property type="entry name" value="UDPGT"/>
    <property type="match status" value="2"/>
</dbReference>
<evidence type="ECO:0000256" key="1">
    <source>
        <dbReference type="ARBA" id="ARBA00009995"/>
    </source>
</evidence>
<reference evidence="4" key="1">
    <citation type="submission" date="2020-04" db="EMBL/GenBank/DDBJ databases">
        <authorList>
            <person name="Alioto T."/>
            <person name="Alioto T."/>
            <person name="Gomez Garrido J."/>
        </authorList>
    </citation>
    <scope>NUCLEOTIDE SEQUENCE</scope>
    <source>
        <strain evidence="4">A484AB</strain>
    </source>
</reference>
<dbReference type="PANTHER" id="PTHR48043">
    <property type="entry name" value="EG:EG0003.4 PROTEIN-RELATED"/>
    <property type="match status" value="1"/>
</dbReference>
<organism evidence="4 5">
    <name type="scientific">Paramuricea clavata</name>
    <name type="common">Red gorgonian</name>
    <name type="synonym">Violescent sea-whip</name>
    <dbReference type="NCBI Taxonomy" id="317549"/>
    <lineage>
        <taxon>Eukaryota</taxon>
        <taxon>Metazoa</taxon>
        <taxon>Cnidaria</taxon>
        <taxon>Anthozoa</taxon>
        <taxon>Octocorallia</taxon>
        <taxon>Malacalcyonacea</taxon>
        <taxon>Plexauridae</taxon>
        <taxon>Paramuricea</taxon>
    </lineage>
</organism>
<feature type="non-terminal residue" evidence="4">
    <location>
        <position position="1"/>
    </location>
</feature>
<gene>
    <name evidence="4" type="ORF">PACLA_8A085961</name>
</gene>
<protein>
    <submittedName>
        <fullName evidence="4">UDP-glucuronosyltransferase 2C1-like</fullName>
    </submittedName>
</protein>
<keyword evidence="3" id="KW-0808">Transferase</keyword>
<dbReference type="Gene3D" id="3.40.50.2000">
    <property type="entry name" value="Glycogen Phosphorylase B"/>
    <property type="match status" value="2"/>
</dbReference>
<accession>A0A7D9EPQ8</accession>
<evidence type="ECO:0000313" key="5">
    <source>
        <dbReference type="Proteomes" id="UP001152795"/>
    </source>
</evidence>
<name>A0A7D9EPQ8_PARCT</name>
<dbReference type="InterPro" id="IPR050271">
    <property type="entry name" value="UDP-glycosyltransferase"/>
</dbReference>
<keyword evidence="5" id="KW-1185">Reference proteome</keyword>
<dbReference type="GO" id="GO:0008194">
    <property type="term" value="F:UDP-glycosyltransferase activity"/>
    <property type="evidence" value="ECO:0007669"/>
    <property type="project" value="InterPro"/>
</dbReference>
<dbReference type="FunFam" id="3.40.50.2000:FF:000021">
    <property type="entry name" value="UDP-glucuronosyltransferase"/>
    <property type="match status" value="2"/>
</dbReference>
<keyword evidence="2" id="KW-0328">Glycosyltransferase</keyword>
<comment type="similarity">
    <text evidence="1">Belongs to the UDP-glycosyltransferase family.</text>
</comment>
<proteinExistence type="inferred from homology"/>
<evidence type="ECO:0000256" key="3">
    <source>
        <dbReference type="ARBA" id="ARBA00022679"/>
    </source>
</evidence>
<dbReference type="OrthoDB" id="5835829at2759"/>